<dbReference type="GO" id="GO:0015074">
    <property type="term" value="P:DNA integration"/>
    <property type="evidence" value="ECO:0007669"/>
    <property type="project" value="UniProtKB-KW"/>
</dbReference>
<dbReference type="SUPFAM" id="SSF54160">
    <property type="entry name" value="Chromo domain-like"/>
    <property type="match status" value="1"/>
</dbReference>
<keyword evidence="4" id="KW-0540">Nuclease</keyword>
<dbReference type="CDD" id="cd00303">
    <property type="entry name" value="retropepsin_like"/>
    <property type="match status" value="1"/>
</dbReference>
<feature type="domain" description="Integrase catalytic" evidence="21">
    <location>
        <begin position="1589"/>
        <end position="1748"/>
    </location>
</feature>
<dbReference type="Pfam" id="PF17917">
    <property type="entry name" value="RT_RNaseH"/>
    <property type="match status" value="1"/>
</dbReference>
<feature type="domain" description="Chromo" evidence="19">
    <location>
        <begin position="1899"/>
        <end position="1955"/>
    </location>
</feature>
<evidence type="ECO:0000256" key="12">
    <source>
        <dbReference type="ARBA" id="ARBA00022918"/>
    </source>
</evidence>
<dbReference type="GO" id="GO:0003677">
    <property type="term" value="F:DNA binding"/>
    <property type="evidence" value="ECO:0007669"/>
    <property type="project" value="UniProtKB-KW"/>
</dbReference>
<evidence type="ECO:0000259" key="20">
    <source>
        <dbReference type="PROSITE" id="PS50878"/>
    </source>
</evidence>
<feature type="compositionally biased region" description="Basic and acidic residues" evidence="17">
    <location>
        <begin position="1410"/>
        <end position="1429"/>
    </location>
</feature>
<evidence type="ECO:0000256" key="3">
    <source>
        <dbReference type="ARBA" id="ARBA00022695"/>
    </source>
</evidence>
<keyword evidence="14" id="KW-0238">DNA-binding</keyword>
<dbReference type="InterPro" id="IPR041577">
    <property type="entry name" value="RT_RNaseH_2"/>
</dbReference>
<dbReference type="GO" id="GO:0006508">
    <property type="term" value="P:proteolysis"/>
    <property type="evidence" value="ECO:0007669"/>
    <property type="project" value="UniProtKB-KW"/>
</dbReference>
<keyword evidence="12" id="KW-0695">RNA-directed DNA polymerase</keyword>
<name>A0AAD5Y9P8_9APHY</name>
<dbReference type="EMBL" id="JANAWD010001145">
    <property type="protein sequence ID" value="KAJ3474128.1"/>
    <property type="molecule type" value="Genomic_DNA"/>
</dbReference>
<dbReference type="GO" id="GO:0006338">
    <property type="term" value="P:chromatin remodeling"/>
    <property type="evidence" value="ECO:0007669"/>
    <property type="project" value="UniProtKB-ARBA"/>
</dbReference>
<dbReference type="PROSITE" id="PS50878">
    <property type="entry name" value="RT_POL"/>
    <property type="match status" value="1"/>
</dbReference>
<dbReference type="SUPFAM" id="SSF56672">
    <property type="entry name" value="DNA/RNA polymerases"/>
    <property type="match status" value="1"/>
</dbReference>
<keyword evidence="18" id="KW-0812">Transmembrane</keyword>
<dbReference type="InterPro" id="IPR012337">
    <property type="entry name" value="RNaseH-like_sf"/>
</dbReference>
<reference evidence="22" key="1">
    <citation type="submission" date="2022-07" db="EMBL/GenBank/DDBJ databases">
        <title>Genome Sequence of Physisporinus lineatus.</title>
        <authorList>
            <person name="Buettner E."/>
        </authorList>
    </citation>
    <scope>NUCLEOTIDE SEQUENCE</scope>
    <source>
        <strain evidence="22">VT162</strain>
    </source>
</reference>
<feature type="region of interest" description="Disordered" evidence="17">
    <location>
        <begin position="1402"/>
        <end position="1429"/>
    </location>
</feature>
<evidence type="ECO:0000259" key="21">
    <source>
        <dbReference type="PROSITE" id="PS50994"/>
    </source>
</evidence>
<evidence type="ECO:0000256" key="14">
    <source>
        <dbReference type="ARBA" id="ARBA00023125"/>
    </source>
</evidence>
<dbReference type="Proteomes" id="UP001212997">
    <property type="component" value="Unassembled WGS sequence"/>
</dbReference>
<dbReference type="SMART" id="SM00298">
    <property type="entry name" value="CHROMO"/>
    <property type="match status" value="1"/>
</dbReference>
<feature type="region of interest" description="Disordered" evidence="17">
    <location>
        <begin position="796"/>
        <end position="815"/>
    </location>
</feature>
<feature type="compositionally biased region" description="Basic and acidic residues" evidence="17">
    <location>
        <begin position="1341"/>
        <end position="1357"/>
    </location>
</feature>
<evidence type="ECO:0008006" key="24">
    <source>
        <dbReference type="Google" id="ProtNLM"/>
    </source>
</evidence>
<keyword evidence="18" id="KW-0472">Membrane</keyword>
<keyword evidence="23" id="KW-1185">Reference proteome</keyword>
<dbReference type="PROSITE" id="PS50013">
    <property type="entry name" value="CHROMO_2"/>
    <property type="match status" value="1"/>
</dbReference>
<dbReference type="InterPro" id="IPR000953">
    <property type="entry name" value="Chromo/chromo_shadow_dom"/>
</dbReference>
<dbReference type="Gene3D" id="2.40.50.40">
    <property type="match status" value="1"/>
</dbReference>
<keyword evidence="16" id="KW-0511">Multifunctional enzyme</keyword>
<evidence type="ECO:0000256" key="16">
    <source>
        <dbReference type="ARBA" id="ARBA00023268"/>
    </source>
</evidence>
<organism evidence="22 23">
    <name type="scientific">Meripilus lineatus</name>
    <dbReference type="NCBI Taxonomy" id="2056292"/>
    <lineage>
        <taxon>Eukaryota</taxon>
        <taxon>Fungi</taxon>
        <taxon>Dikarya</taxon>
        <taxon>Basidiomycota</taxon>
        <taxon>Agaricomycotina</taxon>
        <taxon>Agaricomycetes</taxon>
        <taxon>Polyporales</taxon>
        <taxon>Meripilaceae</taxon>
        <taxon>Meripilus</taxon>
    </lineage>
</organism>
<keyword evidence="13" id="KW-0239">DNA-directed DNA polymerase</keyword>
<keyword evidence="5" id="KW-0479">Metal-binding</keyword>
<dbReference type="PROSITE" id="PS50994">
    <property type="entry name" value="INTEGRASE"/>
    <property type="match status" value="1"/>
</dbReference>
<evidence type="ECO:0000256" key="17">
    <source>
        <dbReference type="SAM" id="MobiDB-lite"/>
    </source>
</evidence>
<dbReference type="InterPro" id="IPR000477">
    <property type="entry name" value="RT_dom"/>
</dbReference>
<accession>A0AAD5Y9P8</accession>
<evidence type="ECO:0000313" key="22">
    <source>
        <dbReference type="EMBL" id="KAJ3474128.1"/>
    </source>
</evidence>
<dbReference type="GO" id="GO:0006310">
    <property type="term" value="P:DNA recombination"/>
    <property type="evidence" value="ECO:0007669"/>
    <property type="project" value="UniProtKB-KW"/>
</dbReference>
<evidence type="ECO:0000256" key="2">
    <source>
        <dbReference type="ARBA" id="ARBA00022679"/>
    </source>
</evidence>
<feature type="region of interest" description="Disordered" evidence="17">
    <location>
        <begin position="227"/>
        <end position="249"/>
    </location>
</feature>
<dbReference type="CDD" id="cd01647">
    <property type="entry name" value="RT_LTR"/>
    <property type="match status" value="1"/>
</dbReference>
<keyword evidence="2" id="KW-0808">Transferase</keyword>
<proteinExistence type="predicted"/>
<dbReference type="InterPro" id="IPR036397">
    <property type="entry name" value="RNaseH_sf"/>
</dbReference>
<evidence type="ECO:0000256" key="5">
    <source>
        <dbReference type="ARBA" id="ARBA00022723"/>
    </source>
</evidence>
<dbReference type="InterPro" id="IPR050951">
    <property type="entry name" value="Retrovirus_Pol_polyprotein"/>
</dbReference>
<dbReference type="SUPFAM" id="SSF53098">
    <property type="entry name" value="Ribonuclease H-like"/>
    <property type="match status" value="1"/>
</dbReference>
<keyword evidence="10" id="KW-0694">RNA-binding</keyword>
<feature type="region of interest" description="Disordered" evidence="17">
    <location>
        <begin position="1333"/>
        <end position="1358"/>
    </location>
</feature>
<dbReference type="Pfam" id="PF17919">
    <property type="entry name" value="RT_RNaseH_2"/>
    <property type="match status" value="1"/>
</dbReference>
<evidence type="ECO:0000256" key="8">
    <source>
        <dbReference type="ARBA" id="ARBA00022801"/>
    </source>
</evidence>
<dbReference type="PANTHER" id="PTHR37984">
    <property type="entry name" value="PROTEIN CBG26694"/>
    <property type="match status" value="1"/>
</dbReference>
<evidence type="ECO:0000256" key="11">
    <source>
        <dbReference type="ARBA" id="ARBA00022908"/>
    </source>
</evidence>
<dbReference type="Gene3D" id="3.10.10.10">
    <property type="entry name" value="HIV Type 1 Reverse Transcriptase, subunit A, domain 1"/>
    <property type="match status" value="1"/>
</dbReference>
<dbReference type="GO" id="GO:0003887">
    <property type="term" value="F:DNA-directed DNA polymerase activity"/>
    <property type="evidence" value="ECO:0007669"/>
    <property type="project" value="UniProtKB-KW"/>
</dbReference>
<dbReference type="InterPro" id="IPR016197">
    <property type="entry name" value="Chromo-like_dom_sf"/>
</dbReference>
<evidence type="ECO:0000256" key="9">
    <source>
        <dbReference type="ARBA" id="ARBA00022842"/>
    </source>
</evidence>
<evidence type="ECO:0000256" key="6">
    <source>
        <dbReference type="ARBA" id="ARBA00022750"/>
    </source>
</evidence>
<feature type="transmembrane region" description="Helical" evidence="18">
    <location>
        <begin position="1100"/>
        <end position="1118"/>
    </location>
</feature>
<evidence type="ECO:0000256" key="18">
    <source>
        <dbReference type="SAM" id="Phobius"/>
    </source>
</evidence>
<dbReference type="Gene3D" id="3.30.70.270">
    <property type="match status" value="2"/>
</dbReference>
<evidence type="ECO:0000256" key="7">
    <source>
        <dbReference type="ARBA" id="ARBA00022759"/>
    </source>
</evidence>
<evidence type="ECO:0000256" key="1">
    <source>
        <dbReference type="ARBA" id="ARBA00022670"/>
    </source>
</evidence>
<evidence type="ECO:0000259" key="19">
    <source>
        <dbReference type="PROSITE" id="PS50013"/>
    </source>
</evidence>
<dbReference type="GO" id="GO:0005634">
    <property type="term" value="C:nucleus"/>
    <property type="evidence" value="ECO:0007669"/>
    <property type="project" value="UniProtKB-ARBA"/>
</dbReference>
<dbReference type="InterPro" id="IPR041588">
    <property type="entry name" value="Integrase_H2C2"/>
</dbReference>
<evidence type="ECO:0000256" key="13">
    <source>
        <dbReference type="ARBA" id="ARBA00022932"/>
    </source>
</evidence>
<dbReference type="Gene3D" id="3.30.420.10">
    <property type="entry name" value="Ribonuclease H-like superfamily/Ribonuclease H"/>
    <property type="match status" value="1"/>
</dbReference>
<feature type="transmembrane region" description="Helical" evidence="18">
    <location>
        <begin position="1010"/>
        <end position="1029"/>
    </location>
</feature>
<dbReference type="Pfam" id="PF24626">
    <property type="entry name" value="SH3_Tf2-1"/>
    <property type="match status" value="1"/>
</dbReference>
<dbReference type="GO" id="GO:0003964">
    <property type="term" value="F:RNA-directed DNA polymerase activity"/>
    <property type="evidence" value="ECO:0007669"/>
    <property type="project" value="UniProtKB-KW"/>
</dbReference>
<keyword evidence="15" id="KW-0233">DNA recombination</keyword>
<dbReference type="GO" id="GO:0046872">
    <property type="term" value="F:metal ion binding"/>
    <property type="evidence" value="ECO:0007669"/>
    <property type="project" value="UniProtKB-KW"/>
</dbReference>
<dbReference type="InterPro" id="IPR001584">
    <property type="entry name" value="Integrase_cat-core"/>
</dbReference>
<dbReference type="Gene3D" id="1.10.340.70">
    <property type="match status" value="1"/>
</dbReference>
<dbReference type="Pfam" id="PF17921">
    <property type="entry name" value="Integrase_H2C2"/>
    <property type="match status" value="1"/>
</dbReference>
<feature type="domain" description="Reverse transcriptase" evidence="20">
    <location>
        <begin position="895"/>
        <end position="1108"/>
    </location>
</feature>
<dbReference type="InterPro" id="IPR041373">
    <property type="entry name" value="RT_RNaseH"/>
</dbReference>
<evidence type="ECO:0000256" key="4">
    <source>
        <dbReference type="ARBA" id="ARBA00022722"/>
    </source>
</evidence>
<dbReference type="InterPro" id="IPR043128">
    <property type="entry name" value="Rev_trsase/Diguanyl_cyclase"/>
</dbReference>
<feature type="region of interest" description="Disordered" evidence="17">
    <location>
        <begin position="430"/>
        <end position="469"/>
    </location>
</feature>
<gene>
    <name evidence="22" type="ORF">NLI96_g12638</name>
</gene>
<comment type="caution">
    <text evidence="22">The sequence shown here is derived from an EMBL/GenBank/DDBJ whole genome shotgun (WGS) entry which is preliminary data.</text>
</comment>
<evidence type="ECO:0000256" key="15">
    <source>
        <dbReference type="ARBA" id="ARBA00023172"/>
    </source>
</evidence>
<dbReference type="FunFam" id="3.10.10.10:FF:000007">
    <property type="entry name" value="Retrovirus-related Pol polyprotein from transposon 17.6-like Protein"/>
    <property type="match status" value="1"/>
</dbReference>
<dbReference type="InterPro" id="IPR043502">
    <property type="entry name" value="DNA/RNA_pol_sf"/>
</dbReference>
<dbReference type="InterPro" id="IPR023780">
    <property type="entry name" value="Chromo_domain"/>
</dbReference>
<dbReference type="CDD" id="cd09274">
    <property type="entry name" value="RNase_HI_RT_Ty3"/>
    <property type="match status" value="1"/>
</dbReference>
<keyword evidence="18" id="KW-1133">Transmembrane helix</keyword>
<keyword evidence="1" id="KW-0645">Protease</keyword>
<feature type="compositionally biased region" description="Basic and acidic residues" evidence="17">
    <location>
        <begin position="441"/>
        <end position="458"/>
    </location>
</feature>
<keyword evidence="8" id="KW-0378">Hydrolase</keyword>
<dbReference type="GO" id="GO:0004190">
    <property type="term" value="F:aspartic-type endopeptidase activity"/>
    <property type="evidence" value="ECO:0007669"/>
    <property type="project" value="UniProtKB-KW"/>
</dbReference>
<evidence type="ECO:0000313" key="23">
    <source>
        <dbReference type="Proteomes" id="UP001212997"/>
    </source>
</evidence>
<dbReference type="InterPro" id="IPR056924">
    <property type="entry name" value="SH3_Tf2-1"/>
</dbReference>
<evidence type="ECO:0000256" key="10">
    <source>
        <dbReference type="ARBA" id="ARBA00022884"/>
    </source>
</evidence>
<keyword evidence="9" id="KW-0460">Magnesium</keyword>
<sequence length="1955" mass="222218">MKQEFKPEDIPEWDGNGKTALSWFASCQELASTGGYLPDQMGSFMWLRLKEGSPVRNWFLMQTPQVKQWMRSHYVYFLEAIKSDFLGDRWQHEQNMEYQAQYFRQSGHKSESPMDFVQRRLTFGRMLTHIPHGGRDEVLEVTKNLPVAWKTIIVVDTIPDTPTLLSRIRDHSDQLELVHRTSVATVLTRDNVMPFLKEALAELNRRKVGDGSRRPYFPVRNAHFVAEEPGSLGEVDENGTQDPDTGTRSDIVESEGPSQELHEMNIQSPNEHVAVQEVYAITKKRQPEAPAGDIPFLREMNPHHWDKECPWYNIWEKKFGKKKSVKVVEREDAQLEDVYTQAYDALLIHAAFSTYLDESVKTPRHLNHSQLRDLKLAEEAFTIAEHATNYQASIEEVEDEEAGWKSGEPAKQFVIEAIGLEDPVDERRGVYHSSLQPPTEEPAHLKIESEEGNPDRYPDPTGRTASQRKDVRWISPKRTFPAGHSAVGQSVVAVKGKLSDLGEEAIDLRLDSCADISLLSEEYYHSLKNPPQLRKGLKFSLWQLTTKDASILGYVKLPVFMTSEDGEIIGMEAEAYVVPGMTVPILLGEDFQNTYELTVSRNIAFGTTVHMGTTGITVKATGTRRSGDHTLRHRKKLMVERDKRLVRATKDVRIPALTSRNVEVSGQFEEEKEWMVQSTLLQVDPTHNLVVPNTIISSSNPIISIANTSNKPLMVRKGEVVGTLLDPEFDLDAPKDEERYDQMEEAASRTAALIALQNNLAQSDPKTPEGINIHQPPDVRRTFIVESNGTTHRAFTTESEDYGPKTAAVPESEEVPSEKLEEILDIGDLPDDLKPRVWSMLRRRIKAFGFDGRLGQLDIKCRIRTKEGTEPIATPMYGTSPAKREVIEKQLDTWFKQNVIEASQSPWSAPVVIVYRNGKARFCVDYRKLNAATVPDEFPIPRQNEILAALSGAQVLSSLDALAGFTQIEVDPKDVEKTAFRTHKGLFQFKRMPFGLRNGPAIFQRVMQNILAPFLWLFALVYIDDIIVYSKSYEDHIIHLDRLLGAIERAGLTLSPSKCHLFYSSVLLLGHKVSRLGLSTHEEKVKAILELRRPTKVSELQTFLGMVVYFSSFIPYYSSIAAPLFQLLRKGAAWKWGQDEEHAFQAAKRALLSAPVLGHPMEKRPYRLYTDASNEALGCTLQQIQPIAIKDLKGTKVYARLQKLYESKEKLPKLTAKLSAKIQDSPDASDWGNSLDETVVHVERVITYWSRTFKPTETRYSATEREALAAKEGLVKFLPIIEGEEVTLVTDHAALQWAKTYENANKRLAAWGAVFSAFAPFLDIVHRPGRVHSNVDPLSRIPREPPEHTSPRNDSMKSFELGGTALEEREKMAAREPAPRMALTIRSLEDWSSKLGMKDIPTRRSQRLARKTEERKESGKEQTKEDRGALVKLSAEETAEELWENVHGTPNITVHLDEEMLELFKQGYSQDVFLRNYWKELTDTGTIAGDSTARFFMDERGLVYFRDADFQARLCIPKTMQTVILQEAHESPYESAHASAEKIWLTLNPKFYWPRMKKDIISFCASCDICQKTKPSNFKRYGFLKPHAIPQSPYESVSLDLIVNLPWAEEYNAILVIVDRLTKHAQFIPTTTGLTTEGFATLFIKHVACKFGLPTNIVCDRDSRWTSEFWRHVAKKMHTGLLISSSHHPQHDGQTEIVNKQLETMLRAYVAGERKSWASWVSILEHSYNKKVHASTGSSPYFLLLGYEPRSPLDFLSGSSTSIARHAQGERFIDSLRMHQESARRAIAQSQVKQARSYNKGRRALTFEVGDWVLVNPHSLEWVESKGEGAKLVQRWIGPFEIQQRVGEDTYRLRLGDNYPGSPVFNLQHLKRYVNSPAEFGPRTILAETRLLKPATEEYEVERIIGHKFDKSKRSIVYLTRWKGFDPSHDAWLTPRDLRNAPDLLQGYRKGAGLY</sequence>
<dbReference type="PANTHER" id="PTHR37984:SF5">
    <property type="entry name" value="PROTEIN NYNRIN-LIKE"/>
    <property type="match status" value="1"/>
</dbReference>
<dbReference type="Pfam" id="PF00385">
    <property type="entry name" value="Chromo"/>
    <property type="match status" value="1"/>
</dbReference>
<keyword evidence="3" id="KW-0548">Nucleotidyltransferase</keyword>
<dbReference type="Pfam" id="PF00078">
    <property type="entry name" value="RVT_1"/>
    <property type="match status" value="1"/>
</dbReference>
<protein>
    <recommendedName>
        <fullName evidence="24">Reverse transcriptase</fullName>
    </recommendedName>
</protein>
<dbReference type="GO" id="GO:0004519">
    <property type="term" value="F:endonuclease activity"/>
    <property type="evidence" value="ECO:0007669"/>
    <property type="project" value="UniProtKB-KW"/>
</dbReference>
<dbReference type="FunFam" id="3.30.70.270:FF:000026">
    <property type="entry name" value="Transposon Ty3-G Gag-Pol polyprotein"/>
    <property type="match status" value="1"/>
</dbReference>
<keyword evidence="7" id="KW-0255">Endonuclease</keyword>
<dbReference type="GO" id="GO:0003723">
    <property type="term" value="F:RNA binding"/>
    <property type="evidence" value="ECO:0007669"/>
    <property type="project" value="UniProtKB-KW"/>
</dbReference>
<keyword evidence="11" id="KW-0229">DNA integration</keyword>
<keyword evidence="6" id="KW-0064">Aspartyl protease</keyword>